<dbReference type="EMBL" id="JANPWB010000012">
    <property type="protein sequence ID" value="KAJ1116760.1"/>
    <property type="molecule type" value="Genomic_DNA"/>
</dbReference>
<comment type="caution">
    <text evidence="1">The sequence shown here is derived from an EMBL/GenBank/DDBJ whole genome shotgun (WGS) entry which is preliminary data.</text>
</comment>
<gene>
    <name evidence="1" type="ORF">NDU88_004966</name>
</gene>
<evidence type="ECO:0000313" key="1">
    <source>
        <dbReference type="EMBL" id="KAJ1116760.1"/>
    </source>
</evidence>
<proteinExistence type="predicted"/>
<organism evidence="1 2">
    <name type="scientific">Pleurodeles waltl</name>
    <name type="common">Iberian ribbed newt</name>
    <dbReference type="NCBI Taxonomy" id="8319"/>
    <lineage>
        <taxon>Eukaryota</taxon>
        <taxon>Metazoa</taxon>
        <taxon>Chordata</taxon>
        <taxon>Craniata</taxon>
        <taxon>Vertebrata</taxon>
        <taxon>Euteleostomi</taxon>
        <taxon>Amphibia</taxon>
        <taxon>Batrachia</taxon>
        <taxon>Caudata</taxon>
        <taxon>Salamandroidea</taxon>
        <taxon>Salamandridae</taxon>
        <taxon>Pleurodelinae</taxon>
        <taxon>Pleurodeles</taxon>
    </lineage>
</organism>
<evidence type="ECO:0000313" key="2">
    <source>
        <dbReference type="Proteomes" id="UP001066276"/>
    </source>
</evidence>
<protein>
    <submittedName>
        <fullName evidence="1">Uncharacterized protein</fullName>
    </submittedName>
</protein>
<reference evidence="1" key="1">
    <citation type="journal article" date="2022" name="bioRxiv">
        <title>Sequencing and chromosome-scale assembly of the giantPleurodeles waltlgenome.</title>
        <authorList>
            <person name="Brown T."/>
            <person name="Elewa A."/>
            <person name="Iarovenko S."/>
            <person name="Subramanian E."/>
            <person name="Araus A.J."/>
            <person name="Petzold A."/>
            <person name="Susuki M."/>
            <person name="Suzuki K.-i.T."/>
            <person name="Hayashi T."/>
            <person name="Toyoda A."/>
            <person name="Oliveira C."/>
            <person name="Osipova E."/>
            <person name="Leigh N.D."/>
            <person name="Simon A."/>
            <person name="Yun M.H."/>
        </authorList>
    </citation>
    <scope>NUCLEOTIDE SEQUENCE</scope>
    <source>
        <strain evidence="1">20211129_DDA</strain>
        <tissue evidence="1">Liver</tissue>
    </source>
</reference>
<sequence>MCICRVAELPELRKPADSAGWIFALNNVAQNVEPHCKRNSLIHEIWLHYVSRDVRLFKGTSWYALKWC</sequence>
<name>A0AAV7NL29_PLEWA</name>
<keyword evidence="2" id="KW-1185">Reference proteome</keyword>
<dbReference type="AlphaFoldDB" id="A0AAV7NL29"/>
<accession>A0AAV7NL29</accession>
<dbReference type="Proteomes" id="UP001066276">
    <property type="component" value="Chromosome 8"/>
</dbReference>